<accession>A0A6I4I539</accession>
<name>A0A6I4I539_9SPHI</name>
<keyword evidence="1" id="KW-0808">Transferase</keyword>
<dbReference type="InterPro" id="IPR039968">
    <property type="entry name" value="BcerS-like"/>
</dbReference>
<dbReference type="PANTHER" id="PTHR41368">
    <property type="entry name" value="PROTEIN YGHO"/>
    <property type="match status" value="1"/>
</dbReference>
<proteinExistence type="predicted"/>
<organism evidence="1 2">
    <name type="scientific">Mucilaginibacter ginkgonis</name>
    <dbReference type="NCBI Taxonomy" id="2682091"/>
    <lineage>
        <taxon>Bacteria</taxon>
        <taxon>Pseudomonadati</taxon>
        <taxon>Bacteroidota</taxon>
        <taxon>Sphingobacteriia</taxon>
        <taxon>Sphingobacteriales</taxon>
        <taxon>Sphingobacteriaceae</taxon>
        <taxon>Mucilaginibacter</taxon>
    </lineage>
</organism>
<evidence type="ECO:0000313" key="2">
    <source>
        <dbReference type="Proteomes" id="UP000429232"/>
    </source>
</evidence>
<gene>
    <name evidence="1" type="ORF">GO620_009220</name>
</gene>
<sequence length="372" mass="42936">MQIKEVADKQTRRTFLEMPVVIYYNDENWVRPLDNDLNAVFDPAKNSFHKHGVINRWLLFDGDKVAGRIAAFINYKKSDQDGLQVGGIGFFECINNQAAANLLFDTAKNWLAGKGMQSMDGPINFGENDSNWGLLVDGFVSPSFGMNYHPPYYEVLFKTYGFEVSYTQITNKLQVYKEFPERFTKIANWVAKKPGYEFKHLTLKELDNFAADFKEIYNDAWQDFENFSPITTEAILNSFRQMKPIMDPQLIWFAYVNGEPASVVVVLPDANQMIKNLNGKLDLIGKLKFVYNRWKGATRMRAVVMGTKQKFQNHGLESAIFIKIKEHVLPLHQYEELELSWVGDFNEKMLAIHYAMGAETSKKHLTLRYTLK</sequence>
<dbReference type="RefSeq" id="WP_157525972.1">
    <property type="nucleotide sequence ID" value="NZ_CP066775.1"/>
</dbReference>
<dbReference type="GO" id="GO:0016740">
    <property type="term" value="F:transferase activity"/>
    <property type="evidence" value="ECO:0007669"/>
    <property type="project" value="UniProtKB-KW"/>
</dbReference>
<protein>
    <submittedName>
        <fullName evidence="1">GNAT family N-acetyltransferase</fullName>
    </submittedName>
</protein>
<dbReference type="EMBL" id="CP066775">
    <property type="protein sequence ID" value="QQL48374.1"/>
    <property type="molecule type" value="Genomic_DNA"/>
</dbReference>
<dbReference type="PANTHER" id="PTHR41368:SF1">
    <property type="entry name" value="PROTEIN YGHO"/>
    <property type="match status" value="1"/>
</dbReference>
<evidence type="ECO:0000313" key="1">
    <source>
        <dbReference type="EMBL" id="QQL48374.1"/>
    </source>
</evidence>
<dbReference type="InterPro" id="IPR016181">
    <property type="entry name" value="Acyl_CoA_acyltransferase"/>
</dbReference>
<dbReference type="KEGG" id="mgik:GO620_009220"/>
<dbReference type="SUPFAM" id="SSF55729">
    <property type="entry name" value="Acyl-CoA N-acyltransferases (Nat)"/>
    <property type="match status" value="1"/>
</dbReference>
<reference evidence="1 2" key="1">
    <citation type="submission" date="2020-12" db="EMBL/GenBank/DDBJ databases">
        <title>HMF7856_wgs.fasta genome submission.</title>
        <authorList>
            <person name="Kang H."/>
            <person name="Kim H."/>
            <person name="Joh K."/>
        </authorList>
    </citation>
    <scope>NUCLEOTIDE SEQUENCE [LARGE SCALE GENOMIC DNA]</scope>
    <source>
        <strain evidence="1 2">HMF7856</strain>
    </source>
</reference>
<keyword evidence="2" id="KW-1185">Reference proteome</keyword>
<dbReference type="AlphaFoldDB" id="A0A6I4I539"/>
<dbReference type="Proteomes" id="UP000429232">
    <property type="component" value="Chromosome"/>
</dbReference>